<name>A0A655A5C0_MYCTX</name>
<evidence type="ECO:0000313" key="5">
    <source>
        <dbReference type="EMBL" id="COU92446.1"/>
    </source>
</evidence>
<dbReference type="EMBL" id="CGCX01000217">
    <property type="protein sequence ID" value="CFR70137.1"/>
    <property type="molecule type" value="Genomic_DNA"/>
</dbReference>
<dbReference type="Proteomes" id="UP000046680">
    <property type="component" value="Unassembled WGS sequence"/>
</dbReference>
<proteinExistence type="predicted"/>
<accession>A0A655A5C0</accession>
<gene>
    <name evidence="1" type="ORF">ERS007657_00847</name>
    <name evidence="4" type="ORF">ERS007661_01153</name>
    <name evidence="5" type="ORF">ERS007679_00648</name>
    <name evidence="2" type="ORF">ERS027659_02171</name>
    <name evidence="3" type="ORF">ERS027661_02870</name>
</gene>
<dbReference type="Proteomes" id="UP000049023">
    <property type="component" value="Unassembled WGS sequence"/>
</dbReference>
<reference evidence="6 7" key="1">
    <citation type="submission" date="2015-03" db="EMBL/GenBank/DDBJ databases">
        <authorList>
            <consortium name="Pathogen Informatics"/>
        </authorList>
    </citation>
    <scope>NUCLEOTIDE SEQUENCE [LARGE SCALE GENOMIC DNA]</scope>
    <source>
        <strain evidence="2 10">Bir 185</strain>
        <strain evidence="3 9">Bir 187</strain>
        <strain evidence="1 8">C09601061</strain>
        <strain evidence="4 6">D00501624</strain>
        <strain evidence="5 7">G09801536</strain>
    </source>
</reference>
<dbReference type="EMBL" id="CSAD01000054">
    <property type="protein sequence ID" value="COU92446.1"/>
    <property type="molecule type" value="Genomic_DNA"/>
</dbReference>
<evidence type="ECO:0000313" key="9">
    <source>
        <dbReference type="Proteomes" id="UP000049023"/>
    </source>
</evidence>
<evidence type="ECO:0000313" key="4">
    <source>
        <dbReference type="EMBL" id="CNU77187.1"/>
    </source>
</evidence>
<dbReference type="AntiFam" id="ANF00134">
    <property type="entry name" value="Shadow ORF (opposite odhA)"/>
</dbReference>
<evidence type="ECO:0000313" key="1">
    <source>
        <dbReference type="EMBL" id="CFR70137.1"/>
    </source>
</evidence>
<dbReference type="Proteomes" id="UP000050164">
    <property type="component" value="Unassembled WGS sequence"/>
</dbReference>
<dbReference type="EMBL" id="CNFU01000668">
    <property type="protein sequence ID" value="CKS29551.1"/>
    <property type="molecule type" value="Genomic_DNA"/>
</dbReference>
<evidence type="ECO:0000313" key="8">
    <source>
        <dbReference type="Proteomes" id="UP000046680"/>
    </source>
</evidence>
<sequence>MGHSGFDVLGLDPLFEPLLLFGVEDMGVLHADVAAVGIAQQAQHVAQFLVLRTGKAVDLEHPIEIPQRQAVGQHFEVGVTAEPSFVQPQRVGIGHQMAAVAVGRDQVHDASVLVDDRVGVVGAPAHRQIWDAQFAEDLVPEAIREQQLVDGAQEVARFRALDDAVVVGGGQSDQFADAQLGDAFLAGALKLGGVFHGAHADDGALAGHQPRHRMHGADGSGIGQRNRHAGKVFSGQLAVAGPAYDVFVGRDELRESHGLAPLDAGHHQGTLPVLALQVDRQAEIGVRRRDRGGLAVDFGVVPVHVREFLHRLHQGVAQQMRERDLAAAGPLQLVVDDDPVVDQ</sequence>
<organism evidence="2 10">
    <name type="scientific">Mycobacterium tuberculosis</name>
    <dbReference type="NCBI Taxonomy" id="1773"/>
    <lineage>
        <taxon>Bacteria</taxon>
        <taxon>Bacillati</taxon>
        <taxon>Actinomycetota</taxon>
        <taxon>Actinomycetes</taxon>
        <taxon>Mycobacteriales</taxon>
        <taxon>Mycobacteriaceae</taxon>
        <taxon>Mycobacterium</taxon>
        <taxon>Mycobacterium tuberculosis complex</taxon>
    </lineage>
</organism>
<dbReference type="Proteomes" id="UP000039217">
    <property type="component" value="Unassembled WGS sequence"/>
</dbReference>
<evidence type="ECO:0000313" key="10">
    <source>
        <dbReference type="Proteomes" id="UP000050164"/>
    </source>
</evidence>
<protein>
    <submittedName>
        <fullName evidence="2">Uncharacterized protein</fullName>
    </submittedName>
</protein>
<evidence type="ECO:0000313" key="3">
    <source>
        <dbReference type="EMBL" id="CKS29551.1"/>
    </source>
</evidence>
<dbReference type="Proteomes" id="UP000045842">
    <property type="component" value="Unassembled WGS sequence"/>
</dbReference>
<dbReference type="AlphaFoldDB" id="A0A655A5C0"/>
<evidence type="ECO:0000313" key="2">
    <source>
        <dbReference type="EMBL" id="CKR78031.1"/>
    </source>
</evidence>
<evidence type="ECO:0000313" key="6">
    <source>
        <dbReference type="Proteomes" id="UP000039217"/>
    </source>
</evidence>
<dbReference type="EMBL" id="CNFT01000486">
    <property type="protein sequence ID" value="CKR78031.1"/>
    <property type="molecule type" value="Genomic_DNA"/>
</dbReference>
<evidence type="ECO:0000313" key="7">
    <source>
        <dbReference type="Proteomes" id="UP000045842"/>
    </source>
</evidence>
<dbReference type="EMBL" id="CQQC01000291">
    <property type="protein sequence ID" value="CNU77187.1"/>
    <property type="molecule type" value="Genomic_DNA"/>
</dbReference>